<gene>
    <name evidence="1" type="ORF">KUDE01_000038</name>
</gene>
<comment type="caution">
    <text evidence="1">The sequence shown here is derived from an EMBL/GenBank/DDBJ whole genome shotgun (WGS) entry which is preliminary data.</text>
</comment>
<protein>
    <submittedName>
        <fullName evidence="1">Interleukin-1 receptor-associated kinase 1</fullName>
    </submittedName>
</protein>
<keyword evidence="1" id="KW-0675">Receptor</keyword>
<keyword evidence="2" id="KW-1185">Reference proteome</keyword>
<keyword evidence="1" id="KW-0418">Kinase</keyword>
<evidence type="ECO:0000313" key="1">
    <source>
        <dbReference type="EMBL" id="KAK1875672.1"/>
    </source>
</evidence>
<organism evidence="1 2">
    <name type="scientific">Dissostichus eleginoides</name>
    <name type="common">Patagonian toothfish</name>
    <name type="synonym">Dissostichus amissus</name>
    <dbReference type="NCBI Taxonomy" id="100907"/>
    <lineage>
        <taxon>Eukaryota</taxon>
        <taxon>Metazoa</taxon>
        <taxon>Chordata</taxon>
        <taxon>Craniata</taxon>
        <taxon>Vertebrata</taxon>
        <taxon>Euteleostomi</taxon>
        <taxon>Actinopterygii</taxon>
        <taxon>Neopterygii</taxon>
        <taxon>Teleostei</taxon>
        <taxon>Neoteleostei</taxon>
        <taxon>Acanthomorphata</taxon>
        <taxon>Eupercaria</taxon>
        <taxon>Perciformes</taxon>
        <taxon>Notothenioidei</taxon>
        <taxon>Nototheniidae</taxon>
        <taxon>Dissostichus</taxon>
    </lineage>
</organism>
<name>A0AAD9B2G9_DISEL</name>
<evidence type="ECO:0000313" key="2">
    <source>
        <dbReference type="Proteomes" id="UP001228049"/>
    </source>
</evidence>
<accession>A0AAD9B2G9</accession>
<dbReference type="EMBL" id="JASDAP010000094">
    <property type="protein sequence ID" value="KAK1875672.1"/>
    <property type="molecule type" value="Genomic_DNA"/>
</dbReference>
<sequence length="70" mass="8516">MFFKASEVLQDQTAVRLAERKERRTDWVMDQWGNTNARLGQLLDLLERQQLLRPRDVIMHCEFTDLWWPL</sequence>
<proteinExistence type="predicted"/>
<dbReference type="AlphaFoldDB" id="A0AAD9B2G9"/>
<dbReference type="SUPFAM" id="SSF47986">
    <property type="entry name" value="DEATH domain"/>
    <property type="match status" value="1"/>
</dbReference>
<dbReference type="Gene3D" id="1.10.533.10">
    <property type="entry name" value="Death Domain, Fas"/>
    <property type="match status" value="1"/>
</dbReference>
<dbReference type="GO" id="GO:0016301">
    <property type="term" value="F:kinase activity"/>
    <property type="evidence" value="ECO:0007669"/>
    <property type="project" value="UniProtKB-KW"/>
</dbReference>
<keyword evidence="1" id="KW-0808">Transferase</keyword>
<dbReference type="Proteomes" id="UP001228049">
    <property type="component" value="Unassembled WGS sequence"/>
</dbReference>
<dbReference type="InterPro" id="IPR011029">
    <property type="entry name" value="DEATH-like_dom_sf"/>
</dbReference>
<reference evidence="1" key="1">
    <citation type="submission" date="2023-04" db="EMBL/GenBank/DDBJ databases">
        <title>Chromosome-level genome of Chaenocephalus aceratus.</title>
        <authorList>
            <person name="Park H."/>
        </authorList>
    </citation>
    <scope>NUCLEOTIDE SEQUENCE</scope>
    <source>
        <strain evidence="1">DE</strain>
        <tissue evidence="1">Muscle</tissue>
    </source>
</reference>